<evidence type="ECO:0000256" key="3">
    <source>
        <dbReference type="SAM" id="MobiDB-lite"/>
    </source>
</evidence>
<organism evidence="5 6">
    <name type="scientific">Phialocephala subalpina</name>
    <dbReference type="NCBI Taxonomy" id="576137"/>
    <lineage>
        <taxon>Eukaryota</taxon>
        <taxon>Fungi</taxon>
        <taxon>Dikarya</taxon>
        <taxon>Ascomycota</taxon>
        <taxon>Pezizomycotina</taxon>
        <taxon>Leotiomycetes</taxon>
        <taxon>Helotiales</taxon>
        <taxon>Mollisiaceae</taxon>
        <taxon>Phialocephala</taxon>
        <taxon>Phialocephala fortinii species complex</taxon>
    </lineage>
</organism>
<reference evidence="5 6" key="1">
    <citation type="submission" date="2016-03" db="EMBL/GenBank/DDBJ databases">
        <authorList>
            <person name="Ploux O."/>
        </authorList>
    </citation>
    <scope>NUCLEOTIDE SEQUENCE [LARGE SCALE GENOMIC DNA]</scope>
    <source>
        <strain evidence="5 6">UAMH 11012</strain>
    </source>
</reference>
<dbReference type="SUPFAM" id="SSF50044">
    <property type="entry name" value="SH3-domain"/>
    <property type="match status" value="1"/>
</dbReference>
<proteinExistence type="predicted"/>
<evidence type="ECO:0000313" key="6">
    <source>
        <dbReference type="Proteomes" id="UP000184330"/>
    </source>
</evidence>
<dbReference type="EMBL" id="FJOG01000012">
    <property type="protein sequence ID" value="CZR58687.1"/>
    <property type="molecule type" value="Genomic_DNA"/>
</dbReference>
<dbReference type="CDD" id="cd00174">
    <property type="entry name" value="SH3"/>
    <property type="match status" value="1"/>
</dbReference>
<feature type="compositionally biased region" description="Low complexity" evidence="3">
    <location>
        <begin position="393"/>
        <end position="403"/>
    </location>
</feature>
<name>A0A1L7X0Y0_9HELO</name>
<keyword evidence="1 2" id="KW-0728">SH3 domain</keyword>
<feature type="compositionally biased region" description="Basic and acidic residues" evidence="3">
    <location>
        <begin position="382"/>
        <end position="392"/>
    </location>
</feature>
<keyword evidence="6" id="KW-1185">Reference proteome</keyword>
<feature type="compositionally biased region" description="Polar residues" evidence="3">
    <location>
        <begin position="331"/>
        <end position="344"/>
    </location>
</feature>
<dbReference type="STRING" id="576137.A0A1L7X0Y0"/>
<dbReference type="InterPro" id="IPR036028">
    <property type="entry name" value="SH3-like_dom_sf"/>
</dbReference>
<accession>A0A1L7X0Y0</accession>
<dbReference type="AlphaFoldDB" id="A0A1L7X0Y0"/>
<evidence type="ECO:0000313" key="5">
    <source>
        <dbReference type="EMBL" id="CZR58687.1"/>
    </source>
</evidence>
<dbReference type="OrthoDB" id="14167at2759"/>
<protein>
    <recommendedName>
        <fullName evidence="4">SH3 domain-containing protein</fullName>
    </recommendedName>
</protein>
<gene>
    <name evidence="5" type="ORF">PAC_08579</name>
</gene>
<feature type="compositionally biased region" description="Polar residues" evidence="3">
    <location>
        <begin position="405"/>
        <end position="424"/>
    </location>
</feature>
<dbReference type="Proteomes" id="UP000184330">
    <property type="component" value="Unassembled WGS sequence"/>
</dbReference>
<dbReference type="Pfam" id="PF07653">
    <property type="entry name" value="SH3_2"/>
    <property type="match status" value="1"/>
</dbReference>
<evidence type="ECO:0000259" key="4">
    <source>
        <dbReference type="PROSITE" id="PS50002"/>
    </source>
</evidence>
<dbReference type="Gene3D" id="2.30.30.40">
    <property type="entry name" value="SH3 Domains"/>
    <property type="match status" value="1"/>
</dbReference>
<evidence type="ECO:0000256" key="2">
    <source>
        <dbReference type="PROSITE-ProRule" id="PRU00192"/>
    </source>
</evidence>
<feature type="region of interest" description="Disordered" evidence="3">
    <location>
        <begin position="331"/>
        <end position="424"/>
    </location>
</feature>
<feature type="domain" description="SH3" evidence="4">
    <location>
        <begin position="160"/>
        <end position="228"/>
    </location>
</feature>
<dbReference type="InterPro" id="IPR001452">
    <property type="entry name" value="SH3_domain"/>
</dbReference>
<evidence type="ECO:0000256" key="1">
    <source>
        <dbReference type="ARBA" id="ARBA00022443"/>
    </source>
</evidence>
<dbReference type="SMART" id="SM00326">
    <property type="entry name" value="SH3"/>
    <property type="match status" value="1"/>
</dbReference>
<dbReference type="PROSITE" id="PS50002">
    <property type="entry name" value="SH3"/>
    <property type="match status" value="1"/>
</dbReference>
<sequence length="464" mass="51239">MDPLSITASTVTLIQIASTVSGHQAPELTKPYSQQQRHFRLPGENPQVKFSFTDYVVCHQCKMQSDHMTMMTGDKCGVSSEQLPAKYDDLKRPRKSVRKRSNLALIIPTSSADQGGIPLIAHYPQRSTQSPIIETRDDAQAKGISPGLPKLSTSQISPVQGKTMAKVLYDFEGEGDNELTIEEDEIIHITCRASQGETGKPTCEGWLLAKKNRKYGLVPASYVAVKFPSSSPTGAITRTRKSIPKLEQAPKCLSERNLLPIYDGNPREKLDSNAAEDVEEEILPLQDLDQLSLECELGTDNLENLGGEQASESAALESINNRFSWCSKDSQQFTSTTGDQSQKLSPLASLRDSERDTEPKYQLVDDGVRDGLPVLHGSGPLREMRRPNHDSSSDSGSTSPKSDTQQDSVTHELSISQTESSLPKSQIQFLLDRFSSICRKDDPEKKIPCSTPKSTLTKMPLKFW</sequence>